<dbReference type="HOGENOM" id="CLU_002865_7_0_1"/>
<evidence type="ECO:0000313" key="5">
    <source>
        <dbReference type="EMBL" id="EDS31769.1"/>
    </source>
</evidence>
<dbReference type="OMA" id="WLTFQNK"/>
<dbReference type="STRING" id="7176.B0W3I3"/>
<dbReference type="OrthoDB" id="269227at2759"/>
<feature type="active site" description="Proton acceptor" evidence="2">
    <location>
        <position position="600"/>
    </location>
</feature>
<dbReference type="PROSITE" id="PS00624">
    <property type="entry name" value="GMC_OXRED_2"/>
    <property type="match status" value="1"/>
</dbReference>
<dbReference type="InterPro" id="IPR012132">
    <property type="entry name" value="GMC_OxRdtase"/>
</dbReference>
<evidence type="ECO:0000313" key="6">
    <source>
        <dbReference type="EnsemblMetazoa" id="CPIJ001369-PA"/>
    </source>
</evidence>
<gene>
    <name evidence="6" type="primary">6032714</name>
    <name evidence="5" type="ORF">CpipJ_CPIJ001369</name>
</gene>
<feature type="binding site" evidence="3">
    <location>
        <position position="279"/>
    </location>
    <ligand>
        <name>FAD</name>
        <dbReference type="ChEBI" id="CHEBI:57692"/>
    </ligand>
</feature>
<dbReference type="Pfam" id="PF00732">
    <property type="entry name" value="GMC_oxred_N"/>
    <property type="match status" value="1"/>
</dbReference>
<keyword evidence="3" id="KW-0274">FAD</keyword>
<accession>B0W3I3</accession>
<sequence length="629" mass="70443">MQITRSTRRSCWRPCRPVAIAVLFLTFFAKTEQSIGITKLFLTEFIAREKQENVQDVKEVYDFVIVGGGAAGAALANRLSEISQWQILLLEAGGRDNLFSDVPFFAAYLQSTALNWNFRAEKQDGICLGIKEERCPMPRGKGLGGSTIINYMIHNRGNPDDFDSWAAAGNEGWSYKDVLPYFKKFENVNFKDTSSTHKRGKGGPVNVEYVPYRSPLVRIFVKANKQLGRNVIDYNGDTQFGVDYLQSTTRRGKRVTAASAYLKPIFGRPNLHVLTKARVTKVVIDPSNKNATAVEYLWRKMKRTVRARKEIILSASAYQSPQLLMLSGIGPRKHLEELNIPVLVDLPVGETMYDHLFLSALTFVTNTTNMSFDTDRLGLNEILDYKRGTGLLTVPGALEALAFVKTNNSKQPQDVPDIEFMFLAGSPASDHGTGALRALQWKEDIFEQVYKPLEGKDQFTIATMLFRPKSKGFIKLKDNNPLHWPLIYTNYLKEPEDMETMVQGVKEALRLLETPAMQAIGARVVDTPIPTCTQHTFASDSYWECLIRSLAGSLYHPVSTCRMGPTNDSAAVVSPTLQVYGVQNLRVVDASVLPYITTGHTQAPVYMIAEKAADMIKAAWYWGQDESSR</sequence>
<dbReference type="Pfam" id="PF05199">
    <property type="entry name" value="GMC_oxred_C"/>
    <property type="match status" value="1"/>
</dbReference>
<evidence type="ECO:0000313" key="7">
    <source>
        <dbReference type="Proteomes" id="UP000002320"/>
    </source>
</evidence>
<proteinExistence type="inferred from homology"/>
<dbReference type="InterPro" id="IPR000172">
    <property type="entry name" value="GMC_OxRdtase_N"/>
</dbReference>
<feature type="active site" description="Proton donor" evidence="2">
    <location>
        <position position="556"/>
    </location>
</feature>
<dbReference type="InterPro" id="IPR007867">
    <property type="entry name" value="GMC_OxRtase_C"/>
</dbReference>
<dbReference type="GO" id="GO:0016614">
    <property type="term" value="F:oxidoreductase activity, acting on CH-OH group of donors"/>
    <property type="evidence" value="ECO:0007669"/>
    <property type="project" value="InterPro"/>
</dbReference>
<dbReference type="eggNOG" id="KOG1238">
    <property type="taxonomic scope" value="Eukaryota"/>
</dbReference>
<dbReference type="Gene3D" id="3.50.50.60">
    <property type="entry name" value="FAD/NAD(P)-binding domain"/>
    <property type="match status" value="1"/>
</dbReference>
<evidence type="ECO:0000256" key="2">
    <source>
        <dbReference type="PIRSR" id="PIRSR000137-1"/>
    </source>
</evidence>
<name>B0W3I3_CULQU</name>
<evidence type="ECO:0000259" key="4">
    <source>
        <dbReference type="PROSITE" id="PS00624"/>
    </source>
</evidence>
<dbReference type="EMBL" id="DS231832">
    <property type="protein sequence ID" value="EDS31769.1"/>
    <property type="molecule type" value="Genomic_DNA"/>
</dbReference>
<comment type="cofactor">
    <cofactor evidence="3">
        <name>FAD</name>
        <dbReference type="ChEBI" id="CHEBI:57692"/>
    </cofactor>
</comment>
<reference evidence="5" key="1">
    <citation type="submission" date="2007-03" db="EMBL/GenBank/DDBJ databases">
        <title>Annotation of Culex pipiens quinquefasciatus.</title>
        <authorList>
            <consortium name="The Broad Institute Genome Sequencing Platform"/>
            <person name="Atkinson P.W."/>
            <person name="Hemingway J."/>
            <person name="Christensen B.M."/>
            <person name="Higgs S."/>
            <person name="Kodira C."/>
            <person name="Hannick L."/>
            <person name="Megy K."/>
            <person name="O'Leary S."/>
            <person name="Pearson M."/>
            <person name="Haas B.J."/>
            <person name="Mauceli E."/>
            <person name="Wortman J.R."/>
            <person name="Lee N.H."/>
            <person name="Guigo R."/>
            <person name="Stanke M."/>
            <person name="Alvarado L."/>
            <person name="Amedeo P."/>
            <person name="Antoine C.H."/>
            <person name="Arensburger P."/>
            <person name="Bidwell S.L."/>
            <person name="Crawford M."/>
            <person name="Camaro F."/>
            <person name="Devon K."/>
            <person name="Engels R."/>
            <person name="Hammond M."/>
            <person name="Howarth C."/>
            <person name="Koehrsen M."/>
            <person name="Lawson D."/>
            <person name="Montgomery P."/>
            <person name="Nene V."/>
            <person name="Nusbaum C."/>
            <person name="Puiu D."/>
            <person name="Romero-Severson J."/>
            <person name="Severson D.W."/>
            <person name="Shumway M."/>
            <person name="Sisk P."/>
            <person name="Stolte C."/>
            <person name="Zeng Q."/>
            <person name="Eisenstadt E."/>
            <person name="Fraser-Liggett C."/>
            <person name="Strausberg R."/>
            <person name="Galagan J."/>
            <person name="Birren B."/>
            <person name="Collins F.H."/>
        </authorList>
    </citation>
    <scope>NUCLEOTIDE SEQUENCE [LARGE SCALE GENOMIC DNA]</scope>
    <source>
        <strain evidence="5">JHB</strain>
    </source>
</reference>
<dbReference type="GO" id="GO:0050660">
    <property type="term" value="F:flavin adenine dinucleotide binding"/>
    <property type="evidence" value="ECO:0007669"/>
    <property type="project" value="InterPro"/>
</dbReference>
<dbReference type="AlphaFoldDB" id="B0W3I3"/>
<comment type="similarity">
    <text evidence="1">Belongs to the GMC oxidoreductase family.</text>
</comment>
<dbReference type="PANTHER" id="PTHR11552:SF208">
    <property type="entry name" value="RE36204P-RELATED"/>
    <property type="match status" value="1"/>
</dbReference>
<keyword evidence="3" id="KW-0285">Flavoprotein</keyword>
<dbReference type="Gene3D" id="3.30.560.10">
    <property type="entry name" value="Glucose Oxidase, domain 3"/>
    <property type="match status" value="1"/>
</dbReference>
<dbReference type="KEGG" id="cqu:CpipJ_CPIJ001369"/>
<dbReference type="FunCoup" id="B0W3I3">
    <property type="interactions" value="31"/>
</dbReference>
<dbReference type="InterPro" id="IPR036188">
    <property type="entry name" value="FAD/NAD-bd_sf"/>
</dbReference>
<organism>
    <name type="scientific">Culex quinquefasciatus</name>
    <name type="common">Southern house mosquito</name>
    <name type="synonym">Culex pungens</name>
    <dbReference type="NCBI Taxonomy" id="7176"/>
    <lineage>
        <taxon>Eukaryota</taxon>
        <taxon>Metazoa</taxon>
        <taxon>Ecdysozoa</taxon>
        <taxon>Arthropoda</taxon>
        <taxon>Hexapoda</taxon>
        <taxon>Insecta</taxon>
        <taxon>Pterygota</taxon>
        <taxon>Neoptera</taxon>
        <taxon>Endopterygota</taxon>
        <taxon>Diptera</taxon>
        <taxon>Nematocera</taxon>
        <taxon>Culicoidea</taxon>
        <taxon>Culicidae</taxon>
        <taxon>Culicinae</taxon>
        <taxon>Culicini</taxon>
        <taxon>Culex</taxon>
        <taxon>Culex</taxon>
    </lineage>
</organism>
<dbReference type="InParanoid" id="B0W3I3"/>
<reference evidence="6" key="2">
    <citation type="submission" date="2021-02" db="UniProtKB">
        <authorList>
            <consortium name="EnsemblMetazoa"/>
        </authorList>
    </citation>
    <scope>IDENTIFICATION</scope>
    <source>
        <strain evidence="6">JHB</strain>
    </source>
</reference>
<protein>
    <submittedName>
        <fullName evidence="5 6">Alcohol dehydrogenase</fullName>
    </submittedName>
</protein>
<feature type="domain" description="Glucose-methanol-choline oxidoreductase N-terminal" evidence="4">
    <location>
        <begin position="316"/>
        <end position="330"/>
    </location>
</feature>
<dbReference type="PANTHER" id="PTHR11552">
    <property type="entry name" value="GLUCOSE-METHANOL-CHOLINE GMC OXIDOREDUCTASE"/>
    <property type="match status" value="1"/>
</dbReference>
<dbReference type="PIRSF" id="PIRSF000137">
    <property type="entry name" value="Alcohol_oxidase"/>
    <property type="match status" value="1"/>
</dbReference>
<dbReference type="Proteomes" id="UP000002320">
    <property type="component" value="Unassembled WGS sequence"/>
</dbReference>
<dbReference type="SUPFAM" id="SSF51905">
    <property type="entry name" value="FAD/NAD(P)-binding domain"/>
    <property type="match status" value="1"/>
</dbReference>
<dbReference type="EnsemblMetazoa" id="CPIJ001369-RA">
    <property type="protein sequence ID" value="CPIJ001369-PA"/>
    <property type="gene ID" value="CPIJ001369"/>
</dbReference>
<evidence type="ECO:0000256" key="1">
    <source>
        <dbReference type="ARBA" id="ARBA00010790"/>
    </source>
</evidence>
<dbReference type="VEuPathDB" id="VectorBase:CPIJ001369"/>
<dbReference type="SUPFAM" id="SSF54373">
    <property type="entry name" value="FAD-linked reductases, C-terminal domain"/>
    <property type="match status" value="1"/>
</dbReference>
<keyword evidence="7" id="KW-1185">Reference proteome</keyword>
<dbReference type="VEuPathDB" id="VectorBase:CQUJHB006469"/>
<evidence type="ECO:0000256" key="3">
    <source>
        <dbReference type="PIRSR" id="PIRSR000137-2"/>
    </source>
</evidence>